<sequence>MYDPARTQMKTKIWAFLLFVHAAVLGCIVWLARSYGGIAAASCHWDCSDAYMRIVDQGYDRTSSLAAQWLGEANWAFFPAFPLTLRTIRDLTGLPAPDVGIILNAVLLPMLAWLCYQYQNRKWGPVDYRLYFLFFFTFPATLWFRVQYTECMFGLFLMGMAWAVLNSRFYVASLSALLLCLTRPTGILCVLVFAAFHIFMSWRRNVGYRGRERLQALTASVMDSTLLVLAGGTGISLFMIYLYRLTGDSLAFSHVQIAWHRVFHFPGYWVWFNLEHKTHVNLVVAAILDMIVIYKGFQKKLYLETTVLLVTFMVAFSSSLLSIHRIIMANPFFFMIVYACLMDMRPAVRNAFIAFFSVTLLVITVLWFHDTNLLY</sequence>
<accession>A0ABQ6VVE6</accession>
<comment type="caution">
    <text evidence="2">The sequence shown here is derived from an EMBL/GenBank/DDBJ whole genome shotgun (WGS) entry which is preliminary data.</text>
</comment>
<feature type="transmembrane region" description="Helical" evidence="1">
    <location>
        <begin position="168"/>
        <end position="200"/>
    </location>
</feature>
<evidence type="ECO:0000313" key="2">
    <source>
        <dbReference type="EMBL" id="KAB8124047.1"/>
    </source>
</evidence>
<protein>
    <submittedName>
        <fullName evidence="2">Uncharacterized protein</fullName>
    </submittedName>
</protein>
<keyword evidence="1" id="KW-0812">Transmembrane</keyword>
<feature type="transmembrane region" description="Helical" evidence="1">
    <location>
        <begin position="128"/>
        <end position="148"/>
    </location>
</feature>
<evidence type="ECO:0000256" key="1">
    <source>
        <dbReference type="SAM" id="Phobius"/>
    </source>
</evidence>
<feature type="transmembrane region" description="Helical" evidence="1">
    <location>
        <begin position="351"/>
        <end position="369"/>
    </location>
</feature>
<evidence type="ECO:0000313" key="3">
    <source>
        <dbReference type="Proteomes" id="UP000427842"/>
    </source>
</evidence>
<reference evidence="2 3" key="1">
    <citation type="submission" date="2018-09" db="EMBL/GenBank/DDBJ databases">
        <title>Genome sequence and characterization of the bcs clusters for the production of nanocellulose from the low pH resistant strain Komagataeibacter medellinensis ID13488.</title>
        <authorList>
            <person name="Hernandez-Arriaga A.M."/>
            <person name="Del Cerro C."/>
            <person name="Urbina L."/>
            <person name="Eceiza A."/>
            <person name="Retegi A."/>
            <person name="Prieto M.A."/>
        </authorList>
    </citation>
    <scope>NUCLEOTIDE SEQUENCE [LARGE SCALE GENOMIC DNA]</scope>
    <source>
        <strain evidence="2 3">ID13488</strain>
    </source>
</reference>
<keyword evidence="1" id="KW-0472">Membrane</keyword>
<dbReference type="Proteomes" id="UP000427842">
    <property type="component" value="Unassembled WGS sequence"/>
</dbReference>
<name>A0ABQ6VVE6_9PROT</name>
<dbReference type="PROSITE" id="PS51257">
    <property type="entry name" value="PROKAR_LIPOPROTEIN"/>
    <property type="match status" value="1"/>
</dbReference>
<feature type="transmembrane region" description="Helical" evidence="1">
    <location>
        <begin position="221"/>
        <end position="243"/>
    </location>
</feature>
<dbReference type="EMBL" id="QYAZ01000001">
    <property type="protein sequence ID" value="KAB8124047.1"/>
    <property type="molecule type" value="Genomic_DNA"/>
</dbReference>
<feature type="transmembrane region" description="Helical" evidence="1">
    <location>
        <begin position="301"/>
        <end position="320"/>
    </location>
</feature>
<feature type="transmembrane region" description="Helical" evidence="1">
    <location>
        <begin position="12"/>
        <end position="32"/>
    </location>
</feature>
<keyword evidence="3" id="KW-1185">Reference proteome</keyword>
<proteinExistence type="predicted"/>
<organism evidence="2 3">
    <name type="scientific">Komagataeibacter medellinensis</name>
    <dbReference type="NCBI Taxonomy" id="1177712"/>
    <lineage>
        <taxon>Bacteria</taxon>
        <taxon>Pseudomonadati</taxon>
        <taxon>Pseudomonadota</taxon>
        <taxon>Alphaproteobacteria</taxon>
        <taxon>Acetobacterales</taxon>
        <taxon>Acetobacteraceae</taxon>
        <taxon>Komagataeibacter</taxon>
    </lineage>
</organism>
<gene>
    <name evidence="2" type="ORF">D3W54_07345</name>
</gene>
<feature type="transmembrane region" description="Helical" evidence="1">
    <location>
        <begin position="99"/>
        <end position="116"/>
    </location>
</feature>
<keyword evidence="1" id="KW-1133">Transmembrane helix</keyword>